<feature type="domain" description="Ppx/GppA phosphatase C-terminal" evidence="3">
    <location>
        <begin position="324"/>
        <end position="471"/>
    </location>
</feature>
<dbReference type="GO" id="GO:0016462">
    <property type="term" value="F:pyrophosphatase activity"/>
    <property type="evidence" value="ECO:0007669"/>
    <property type="project" value="TreeGrafter"/>
</dbReference>
<dbReference type="InterPro" id="IPR043129">
    <property type="entry name" value="ATPase_NBD"/>
</dbReference>
<dbReference type="Pfam" id="PF21447">
    <property type="entry name" value="Ppx-GppA_III"/>
    <property type="match status" value="1"/>
</dbReference>
<dbReference type="CDD" id="cd00077">
    <property type="entry name" value="HDc"/>
    <property type="match status" value="1"/>
</dbReference>
<proteinExistence type="inferred from homology"/>
<dbReference type="PANTHER" id="PTHR30005">
    <property type="entry name" value="EXOPOLYPHOSPHATASE"/>
    <property type="match status" value="1"/>
</dbReference>
<name>A0A923LCG3_9FIRM</name>
<dbReference type="EMBL" id="JACOOR010000004">
    <property type="protein sequence ID" value="MBC5659630.1"/>
    <property type="molecule type" value="Genomic_DNA"/>
</dbReference>
<dbReference type="InterPro" id="IPR048950">
    <property type="entry name" value="Ppx_GppA_C"/>
</dbReference>
<dbReference type="InterPro" id="IPR003695">
    <property type="entry name" value="Ppx_GppA_N"/>
</dbReference>
<dbReference type="Gene3D" id="3.30.420.40">
    <property type="match status" value="1"/>
</dbReference>
<dbReference type="AlphaFoldDB" id="A0A923LCG3"/>
<dbReference type="PANTHER" id="PTHR30005:SF0">
    <property type="entry name" value="RETROGRADE REGULATION PROTEIN 2"/>
    <property type="match status" value="1"/>
</dbReference>
<evidence type="ECO:0000259" key="2">
    <source>
        <dbReference type="Pfam" id="PF02541"/>
    </source>
</evidence>
<dbReference type="Gene3D" id="1.10.3210.10">
    <property type="entry name" value="Hypothetical protein af1432"/>
    <property type="match status" value="1"/>
</dbReference>
<comment type="similarity">
    <text evidence="1">Belongs to the GppA/Ppx family.</text>
</comment>
<sequence>MQIVTFASIEIGSYEVGMKILELSRKYGMREIDYIRHGLELGKDAYNQKEIGNEMLEELCEVLEDFTRIMKEYQVDDYRVCATSAIRETRNCLLILDKIRVRTGLEVEVLSNSEQRFLGYKSIASNEESFQKIIQKGTAIVDVGGGSIQISLFDKDALVSTQNLRLGTMRIRERLAEVERQTTHYDEIIEEMINNELKSYKRLYLKDREIKNMILVGDYLNHLTARRGKAKSTSFTREEYMKLYKEILSGSHQEMVERLGGISDNPSLVMPALIIYRKLIEETGAETIWVPGLSLSDGLAYDYAEQKKILQPSHNFENDIIEAAKNIAKRYESNKTHLLGAEYLALTIFDKMKRIHGMGKRERLLLQIAVWLHDCGKYISMNRTAACSYEIVMSTEIIGLSHREREIIANAIRFDTEELISFEEFSMGSSLDRDDYLLIAKISAILRVANSMDRSHKQKFKNVKVTLKERELLVVVDTVEDITLEQGLFSHKADFFESIFSIKPVIRQKRQV</sequence>
<reference evidence="4" key="1">
    <citation type="submission" date="2020-08" db="EMBL/GenBank/DDBJ databases">
        <title>Genome public.</title>
        <authorList>
            <person name="Liu C."/>
            <person name="Sun Q."/>
        </authorList>
    </citation>
    <scope>NUCLEOTIDE SEQUENCE</scope>
    <source>
        <strain evidence="4">NSJ-68</strain>
    </source>
</reference>
<dbReference type="Pfam" id="PF02541">
    <property type="entry name" value="Ppx-GppA"/>
    <property type="match status" value="1"/>
</dbReference>
<dbReference type="InterPro" id="IPR050273">
    <property type="entry name" value="GppA/Ppx_hydrolase"/>
</dbReference>
<dbReference type="SUPFAM" id="SSF109604">
    <property type="entry name" value="HD-domain/PDEase-like"/>
    <property type="match status" value="1"/>
</dbReference>
<dbReference type="Proteomes" id="UP000649345">
    <property type="component" value="Unassembled WGS sequence"/>
</dbReference>
<feature type="domain" description="Ppx/GppA phosphatase N-terminal" evidence="2">
    <location>
        <begin position="36"/>
        <end position="304"/>
    </location>
</feature>
<keyword evidence="5" id="KW-1185">Reference proteome</keyword>
<evidence type="ECO:0000259" key="3">
    <source>
        <dbReference type="Pfam" id="PF21447"/>
    </source>
</evidence>
<accession>A0A923LCG3</accession>
<protein>
    <submittedName>
        <fullName evidence="4">Exopolyphosphatase</fullName>
    </submittedName>
</protein>
<evidence type="ECO:0000256" key="1">
    <source>
        <dbReference type="ARBA" id="ARBA00007125"/>
    </source>
</evidence>
<evidence type="ECO:0000313" key="4">
    <source>
        <dbReference type="EMBL" id="MBC5659630.1"/>
    </source>
</evidence>
<dbReference type="CDD" id="cd24006">
    <property type="entry name" value="ASKHA_NBD_PPX_GppA"/>
    <property type="match status" value="1"/>
</dbReference>
<organism evidence="4 5">
    <name type="scientific">Anaerosacchariphilus hominis</name>
    <dbReference type="NCBI Taxonomy" id="2763017"/>
    <lineage>
        <taxon>Bacteria</taxon>
        <taxon>Bacillati</taxon>
        <taxon>Bacillota</taxon>
        <taxon>Clostridia</taxon>
        <taxon>Lachnospirales</taxon>
        <taxon>Lachnospiraceae</taxon>
        <taxon>Anaerosacchariphilus</taxon>
    </lineage>
</organism>
<dbReference type="InterPro" id="IPR003607">
    <property type="entry name" value="HD/PDEase_dom"/>
</dbReference>
<dbReference type="SUPFAM" id="SSF53067">
    <property type="entry name" value="Actin-like ATPase domain"/>
    <property type="match status" value="2"/>
</dbReference>
<dbReference type="RefSeq" id="WP_186871945.1">
    <property type="nucleotide sequence ID" value="NZ_JACOOR010000004.1"/>
</dbReference>
<evidence type="ECO:0000313" key="5">
    <source>
        <dbReference type="Proteomes" id="UP000649345"/>
    </source>
</evidence>
<comment type="caution">
    <text evidence="4">The sequence shown here is derived from an EMBL/GenBank/DDBJ whole genome shotgun (WGS) entry which is preliminary data.</text>
</comment>
<gene>
    <name evidence="4" type="ORF">H8S44_07595</name>
</gene>
<dbReference type="Gene3D" id="3.30.420.150">
    <property type="entry name" value="Exopolyphosphatase. Domain 2"/>
    <property type="match status" value="1"/>
</dbReference>